<reference evidence="2 3" key="1">
    <citation type="submission" date="2016-10" db="EMBL/GenBank/DDBJ databases">
        <authorList>
            <person name="de Groot N.N."/>
        </authorList>
    </citation>
    <scope>NUCLEOTIDE SEQUENCE [LARGE SCALE GENOMIC DNA]</scope>
    <source>
        <strain evidence="2 3">AA1</strain>
    </source>
</reference>
<dbReference type="EMBL" id="FMUX01000013">
    <property type="protein sequence ID" value="SCY59992.1"/>
    <property type="molecule type" value="Genomic_DNA"/>
</dbReference>
<dbReference type="InterPro" id="IPR013096">
    <property type="entry name" value="Cupin_2"/>
</dbReference>
<dbReference type="RefSeq" id="WP_092212132.1">
    <property type="nucleotide sequence ID" value="NZ_FMUX01000013.1"/>
</dbReference>
<accession>A0A1G5H7W2</accession>
<dbReference type="InterPro" id="IPR052044">
    <property type="entry name" value="PKS_Associated_Protein"/>
</dbReference>
<organism evidence="2 3">
    <name type="scientific">Desulfoluna spongiiphila</name>
    <dbReference type="NCBI Taxonomy" id="419481"/>
    <lineage>
        <taxon>Bacteria</taxon>
        <taxon>Pseudomonadati</taxon>
        <taxon>Thermodesulfobacteriota</taxon>
        <taxon>Desulfobacteria</taxon>
        <taxon>Desulfobacterales</taxon>
        <taxon>Desulfolunaceae</taxon>
        <taxon>Desulfoluna</taxon>
    </lineage>
</organism>
<evidence type="ECO:0000259" key="1">
    <source>
        <dbReference type="PROSITE" id="PS50042"/>
    </source>
</evidence>
<name>A0A1G5H7W2_9BACT</name>
<evidence type="ECO:0000313" key="3">
    <source>
        <dbReference type="Proteomes" id="UP000198870"/>
    </source>
</evidence>
<dbReference type="PANTHER" id="PTHR36114:SF1">
    <property type="entry name" value="16.7 KDA PROTEIN IN WHIE LOCUS"/>
    <property type="match status" value="1"/>
</dbReference>
<dbReference type="InterPro" id="IPR011051">
    <property type="entry name" value="RmlC_Cupin_sf"/>
</dbReference>
<dbReference type="Pfam" id="PF07883">
    <property type="entry name" value="Cupin_2"/>
    <property type="match status" value="1"/>
</dbReference>
<dbReference type="InterPro" id="IPR014710">
    <property type="entry name" value="RmlC-like_jellyroll"/>
</dbReference>
<protein>
    <submittedName>
        <fullName evidence="2">Cupin domain-containing protein</fullName>
    </submittedName>
</protein>
<dbReference type="PROSITE" id="PS50042">
    <property type="entry name" value="CNMP_BINDING_3"/>
    <property type="match status" value="1"/>
</dbReference>
<feature type="domain" description="Cyclic nucleotide-binding" evidence="1">
    <location>
        <begin position="9"/>
        <end position="75"/>
    </location>
</feature>
<dbReference type="PANTHER" id="PTHR36114">
    <property type="entry name" value="16.7 KDA PROTEIN IN WHIE LOCUS"/>
    <property type="match status" value="1"/>
</dbReference>
<proteinExistence type="predicted"/>
<evidence type="ECO:0000313" key="2">
    <source>
        <dbReference type="EMBL" id="SCY59992.1"/>
    </source>
</evidence>
<dbReference type="CDD" id="cd02226">
    <property type="entry name" value="cupin_YdbB-like"/>
    <property type="match status" value="1"/>
</dbReference>
<dbReference type="AlphaFoldDB" id="A0A1G5H7W2"/>
<dbReference type="SUPFAM" id="SSF51182">
    <property type="entry name" value="RmlC-like cupins"/>
    <property type="match status" value="1"/>
</dbReference>
<keyword evidence="3" id="KW-1185">Reference proteome</keyword>
<dbReference type="Proteomes" id="UP000198870">
    <property type="component" value="Unassembled WGS sequence"/>
</dbReference>
<dbReference type="OrthoDB" id="9794183at2"/>
<gene>
    <name evidence="2" type="ORF">SAMN05216233_1137</name>
</gene>
<dbReference type="STRING" id="419481.SAMN05216233_1137"/>
<sequence>MNPVDLSEKFSLFDEFWKPKIVAELNGQYVKLAKLKGAFVWHQHEHEDELFMVVKGRLTIQLRDRVIDLTEGQFFVIPRGVDHLPVAEEECHVMLFEPKTVLNTGNVKNERTVETLERL</sequence>
<dbReference type="Gene3D" id="2.60.120.10">
    <property type="entry name" value="Jelly Rolls"/>
    <property type="match status" value="1"/>
</dbReference>
<dbReference type="InterPro" id="IPR000595">
    <property type="entry name" value="cNMP-bd_dom"/>
</dbReference>